<name>A0ABQ6K3S8_9MICO</name>
<reference evidence="4" key="1">
    <citation type="journal article" date="2019" name="Int. J. Syst. Evol. Microbiol.">
        <title>The Global Catalogue of Microorganisms (GCM) 10K type strain sequencing project: providing services to taxonomists for standard genome sequencing and annotation.</title>
        <authorList>
            <consortium name="The Broad Institute Genomics Platform"/>
            <consortium name="The Broad Institute Genome Sequencing Center for Infectious Disease"/>
            <person name="Wu L."/>
            <person name="Ma J."/>
        </authorList>
    </citation>
    <scope>NUCLEOTIDE SEQUENCE [LARGE SCALE GENOMIC DNA]</scope>
    <source>
        <strain evidence="4">NBRC 108894</strain>
    </source>
</reference>
<comment type="caution">
    <text evidence="3">The sequence shown here is derived from an EMBL/GenBank/DDBJ whole genome shotgun (WGS) entry which is preliminary data.</text>
</comment>
<dbReference type="SUPFAM" id="SSF50969">
    <property type="entry name" value="YVTN repeat-like/Quinoprotein amine dehydrogenase"/>
    <property type="match status" value="1"/>
</dbReference>
<evidence type="ECO:0000256" key="1">
    <source>
        <dbReference type="SAM" id="MobiDB-lite"/>
    </source>
</evidence>
<accession>A0ABQ6K3S8</accession>
<feature type="chain" id="PRO_5046931607" evidence="2">
    <location>
        <begin position="36"/>
        <end position="528"/>
    </location>
</feature>
<gene>
    <name evidence="3" type="ORF">GCM10025881_02500</name>
</gene>
<dbReference type="InterPro" id="IPR011044">
    <property type="entry name" value="Quino_amine_DH_bsu"/>
</dbReference>
<evidence type="ECO:0000256" key="2">
    <source>
        <dbReference type="SAM" id="SignalP"/>
    </source>
</evidence>
<dbReference type="Gene3D" id="2.130.10.10">
    <property type="entry name" value="YVTN repeat-like/Quinoprotein amine dehydrogenase"/>
    <property type="match status" value="1"/>
</dbReference>
<keyword evidence="4" id="KW-1185">Reference proteome</keyword>
<dbReference type="EMBL" id="BSVB01000001">
    <property type="protein sequence ID" value="GMA93426.1"/>
    <property type="molecule type" value="Genomic_DNA"/>
</dbReference>
<dbReference type="Proteomes" id="UP001157034">
    <property type="component" value="Unassembled WGS sequence"/>
</dbReference>
<sequence>MNAISAATTRILAVTAVAALTAVGLTVLSVQSAHADPLPSPANIQQRDGNLVTADALPTVQIDSGYVWAQTMIGSTVYAAGSFSNARQAGAAPGSGTLTPRSNVLAYDITTGNLTAWAPAVNGVVKSIAASPDGSRIYLGGSFNQVNGQTRYTVAAVDATTGQLVAGFNPSVGGSGVYAMVATANTLYVGGLFTQANGVARQNLAAFSTANGALLGWAPTTDLQTDAMVMDPTNTKLIIGGRFGGVNGVAQRGLAALDLTDGSILPWAAPATVINGASSGPNAGQAGIFGLTADSGAVYGTGWVTANVATGNLEGVFSAEAGSGDIRWVADCHGDEYGVYSTGSVVYTTSHTHQCDTVGLAPEQPTRTYRYIQAFTTSVGGILTRSPSVSSIYQDWSGTPSPSPYAWYPDFTVGTASGLGQAGLSITGNTQYISVGGEFGSVNNRQFQGLVRFAIHPAGARRWVRVWPRRPGRERPPRNPRARCGSASRPTGIATICMRPTPSTGKAPPRPWPAQSPTRRGGTPRTCS</sequence>
<evidence type="ECO:0000313" key="3">
    <source>
        <dbReference type="EMBL" id="GMA93426.1"/>
    </source>
</evidence>
<evidence type="ECO:0000313" key="4">
    <source>
        <dbReference type="Proteomes" id="UP001157034"/>
    </source>
</evidence>
<protein>
    <submittedName>
        <fullName evidence="3">Uncharacterized protein</fullName>
    </submittedName>
</protein>
<proteinExistence type="predicted"/>
<keyword evidence="2" id="KW-0732">Signal</keyword>
<feature type="signal peptide" evidence="2">
    <location>
        <begin position="1"/>
        <end position="35"/>
    </location>
</feature>
<organism evidence="3 4">
    <name type="scientific">Pseudolysinimonas kribbensis</name>
    <dbReference type="NCBI Taxonomy" id="433641"/>
    <lineage>
        <taxon>Bacteria</taxon>
        <taxon>Bacillati</taxon>
        <taxon>Actinomycetota</taxon>
        <taxon>Actinomycetes</taxon>
        <taxon>Micrococcales</taxon>
        <taxon>Microbacteriaceae</taxon>
        <taxon>Pseudolysinimonas</taxon>
    </lineage>
</organism>
<dbReference type="InterPro" id="IPR015943">
    <property type="entry name" value="WD40/YVTN_repeat-like_dom_sf"/>
</dbReference>
<feature type="region of interest" description="Disordered" evidence="1">
    <location>
        <begin position="470"/>
        <end position="528"/>
    </location>
</feature>